<feature type="compositionally biased region" description="Low complexity" evidence="1">
    <location>
        <begin position="102"/>
        <end position="147"/>
    </location>
</feature>
<evidence type="ECO:0008006" key="4">
    <source>
        <dbReference type="Google" id="ProtNLM"/>
    </source>
</evidence>
<evidence type="ECO:0000313" key="3">
    <source>
        <dbReference type="Proteomes" id="UP000198607"/>
    </source>
</evidence>
<protein>
    <recommendedName>
        <fullName evidence="4">DUF4124 domain-containing protein</fullName>
    </recommendedName>
</protein>
<reference evidence="2 3" key="1">
    <citation type="submission" date="2016-10" db="EMBL/GenBank/DDBJ databases">
        <authorList>
            <person name="de Groot N.N."/>
        </authorList>
    </citation>
    <scope>NUCLEOTIDE SEQUENCE [LARGE SCALE GENOMIC DNA]</scope>
    <source>
        <strain evidence="2 3">DSM 5885</strain>
    </source>
</reference>
<gene>
    <name evidence="2" type="ORF">SAMN05660652_02804</name>
</gene>
<dbReference type="STRING" id="83767.SAMN05660652_02804"/>
<organism evidence="2 3">
    <name type="scientific">Propionivibrio dicarboxylicus</name>
    <dbReference type="NCBI Taxonomy" id="83767"/>
    <lineage>
        <taxon>Bacteria</taxon>
        <taxon>Pseudomonadati</taxon>
        <taxon>Pseudomonadota</taxon>
        <taxon>Betaproteobacteria</taxon>
        <taxon>Rhodocyclales</taxon>
        <taxon>Rhodocyclaceae</taxon>
        <taxon>Propionivibrio</taxon>
    </lineage>
</organism>
<keyword evidence="3" id="KW-1185">Reference proteome</keyword>
<accession>A0A1G8HHV7</accession>
<evidence type="ECO:0000256" key="1">
    <source>
        <dbReference type="SAM" id="MobiDB-lite"/>
    </source>
</evidence>
<evidence type="ECO:0000313" key="2">
    <source>
        <dbReference type="EMBL" id="SDI06274.1"/>
    </source>
</evidence>
<dbReference type="EMBL" id="FNCY01000012">
    <property type="protein sequence ID" value="SDI06274.1"/>
    <property type="molecule type" value="Genomic_DNA"/>
</dbReference>
<name>A0A1G8HHV7_9RHOO</name>
<dbReference type="Proteomes" id="UP000198607">
    <property type="component" value="Unassembled WGS sequence"/>
</dbReference>
<feature type="region of interest" description="Disordered" evidence="1">
    <location>
        <begin position="98"/>
        <end position="155"/>
    </location>
</feature>
<proteinExistence type="predicted"/>
<sequence length="155" mass="15405">MVSPFPVAGGVSRAGAIGARMAVGRCRSDAERRVPVNGMGVGRALIVLVGLGGLPAWAQGVYVTPGESSPLFSDKPRAGSREVRLRPLSVIPAEKVRGAGQALAANPASATSTAAGAPRGASAAPDATAPATGDAPIIPGFPSSPFPESAETRQP</sequence>
<dbReference type="AlphaFoldDB" id="A0A1G8HHV7"/>